<reference evidence="2 3" key="1">
    <citation type="journal article" date="2016" name="Nat. Commun.">
        <title>Thousands of microbial genomes shed light on interconnected biogeochemical processes in an aquifer system.</title>
        <authorList>
            <person name="Anantharaman K."/>
            <person name="Brown C.T."/>
            <person name="Hug L.A."/>
            <person name="Sharon I."/>
            <person name="Castelle C.J."/>
            <person name="Probst A.J."/>
            <person name="Thomas B.C."/>
            <person name="Singh A."/>
            <person name="Wilkins M.J."/>
            <person name="Karaoz U."/>
            <person name="Brodie E.L."/>
            <person name="Williams K.H."/>
            <person name="Hubbard S.S."/>
            <person name="Banfield J.F."/>
        </authorList>
    </citation>
    <scope>NUCLEOTIDE SEQUENCE [LARGE SCALE GENOMIC DNA]</scope>
</reference>
<dbReference type="Proteomes" id="UP000179227">
    <property type="component" value="Unassembled WGS sequence"/>
</dbReference>
<dbReference type="InterPro" id="IPR000888">
    <property type="entry name" value="RmlC-like"/>
</dbReference>
<dbReference type="SUPFAM" id="SSF51182">
    <property type="entry name" value="RmlC-like cupins"/>
    <property type="match status" value="1"/>
</dbReference>
<organism evidence="2 3">
    <name type="scientific">Candidatus Curtissbacteria bacterium RIFCSPLOWO2_01_FULL_42_26</name>
    <dbReference type="NCBI Taxonomy" id="1797729"/>
    <lineage>
        <taxon>Bacteria</taxon>
        <taxon>Candidatus Curtissiibacteriota</taxon>
    </lineage>
</organism>
<accession>A0A1F5HXT5</accession>
<dbReference type="GO" id="GO:0008830">
    <property type="term" value="F:dTDP-4-dehydrorhamnose 3,5-epimerase activity"/>
    <property type="evidence" value="ECO:0007669"/>
    <property type="project" value="InterPro"/>
</dbReference>
<evidence type="ECO:0000256" key="1">
    <source>
        <dbReference type="PIRSR" id="PIRSR600888-3"/>
    </source>
</evidence>
<gene>
    <name evidence="2" type="ORF">A3A60_00940</name>
</gene>
<dbReference type="InterPro" id="IPR011051">
    <property type="entry name" value="RmlC_Cupin_sf"/>
</dbReference>
<comment type="caution">
    <text evidence="2">The sequence shown here is derived from an EMBL/GenBank/DDBJ whole genome shotgun (WGS) entry which is preliminary data.</text>
</comment>
<proteinExistence type="predicted"/>
<dbReference type="PANTHER" id="PTHR21047">
    <property type="entry name" value="DTDP-6-DEOXY-D-GLUCOSE-3,5 EPIMERASE"/>
    <property type="match status" value="1"/>
</dbReference>
<dbReference type="PANTHER" id="PTHR21047:SF2">
    <property type="entry name" value="THYMIDINE DIPHOSPHO-4-KETO-RHAMNOSE 3,5-EPIMERASE"/>
    <property type="match status" value="1"/>
</dbReference>
<dbReference type="Pfam" id="PF00908">
    <property type="entry name" value="dTDP_sugar_isom"/>
    <property type="match status" value="1"/>
</dbReference>
<evidence type="ECO:0000313" key="3">
    <source>
        <dbReference type="Proteomes" id="UP000179227"/>
    </source>
</evidence>
<dbReference type="EMBL" id="MFBS01000030">
    <property type="protein sequence ID" value="OGE08903.1"/>
    <property type="molecule type" value="Genomic_DNA"/>
</dbReference>
<dbReference type="GO" id="GO:0019305">
    <property type="term" value="P:dTDP-rhamnose biosynthetic process"/>
    <property type="evidence" value="ECO:0007669"/>
    <property type="project" value="TreeGrafter"/>
</dbReference>
<dbReference type="STRING" id="1797729.A3A60_00940"/>
<protein>
    <recommendedName>
        <fullName evidence="4">dTDP-4-dehydrorhamnose 3,5-epimerase</fullName>
    </recommendedName>
</protein>
<evidence type="ECO:0008006" key="4">
    <source>
        <dbReference type="Google" id="ProtNLM"/>
    </source>
</evidence>
<dbReference type="AlphaFoldDB" id="A0A1F5HXT5"/>
<name>A0A1F5HXT5_9BACT</name>
<evidence type="ECO:0000313" key="2">
    <source>
        <dbReference type="EMBL" id="OGE08903.1"/>
    </source>
</evidence>
<dbReference type="Gene3D" id="2.60.120.10">
    <property type="entry name" value="Jelly Rolls"/>
    <property type="match status" value="1"/>
</dbReference>
<feature type="site" description="Participates in a stacking interaction with the thymidine ring of dTDP-4-oxo-6-deoxyglucose" evidence="1">
    <location>
        <position position="151"/>
    </location>
</feature>
<dbReference type="GO" id="GO:0005829">
    <property type="term" value="C:cytosol"/>
    <property type="evidence" value="ECO:0007669"/>
    <property type="project" value="TreeGrafter"/>
</dbReference>
<dbReference type="GO" id="GO:0000271">
    <property type="term" value="P:polysaccharide biosynthetic process"/>
    <property type="evidence" value="ECO:0007669"/>
    <property type="project" value="TreeGrafter"/>
</dbReference>
<dbReference type="InterPro" id="IPR014710">
    <property type="entry name" value="RmlC-like_jellyroll"/>
</dbReference>
<sequence length="176" mass="20279">MKTRSSQPKFTKANYFSEAKISGVLISKLNYFPSEDGYFIELARLKKDNSIETIPSFKVQQISYSILDKKTIKAWHIHDKQDDLWFIPPDNKVLVGLHDLRKKSPTKGNTQRIVLGNHQSNLLFIPKGVAHGCANFSTLPSTLIYMTSKKFNLKNPDEKRLPWDYFGKDFWKANKG</sequence>